<dbReference type="Proteomes" id="UP000178129">
    <property type="component" value="Unassembled WGS sequence"/>
</dbReference>
<dbReference type="EMBL" id="FJUW01000040">
    <property type="protein sequence ID" value="CZT06976.1"/>
    <property type="molecule type" value="Genomic_DNA"/>
</dbReference>
<keyword evidence="7" id="KW-0479">Metal-binding</keyword>
<comment type="subcellular location">
    <subcellularLocation>
        <location evidence="1">Membrane</location>
        <topology evidence="1">Multi-pass membrane protein</topology>
    </subcellularLocation>
</comment>
<keyword evidence="4" id="KW-0378">Hydrolase</keyword>
<keyword evidence="6 8" id="KW-0472">Membrane</keyword>
<dbReference type="AlphaFoldDB" id="A0A1E1L8X9"/>
<sequence length="191" mass="21143">MGRKDFGDSDRDFPVYSLFDCYATNYIVQFISILTCAAYVYLGVRGIANTRRHSKDNVIIMGHYMLIAVGLGFVAYHATIKYTGQMLDEASMLYATATIIYGAFTLTIGDAGRRALSITVTITIVAVSIIHNCLSIERAFRLFFTSMVFVGFLQCVWLLSTRISDLVALKGMKRLAFYGFSEGASLPKCAS</sequence>
<dbReference type="GO" id="GO:0046514">
    <property type="term" value="P:ceramide catabolic process"/>
    <property type="evidence" value="ECO:0007669"/>
    <property type="project" value="TreeGrafter"/>
</dbReference>
<gene>
    <name evidence="9" type="ORF">RCO7_11371</name>
</gene>
<keyword evidence="3 8" id="KW-0812">Transmembrane</keyword>
<dbReference type="PANTHER" id="PTHR46187">
    <property type="entry name" value="ALKALINE CERAMIDASE 3"/>
    <property type="match status" value="1"/>
</dbReference>
<evidence type="ECO:0000313" key="9">
    <source>
        <dbReference type="EMBL" id="CZT06976.1"/>
    </source>
</evidence>
<dbReference type="GO" id="GO:0046513">
    <property type="term" value="P:ceramide biosynthetic process"/>
    <property type="evidence" value="ECO:0007669"/>
    <property type="project" value="TreeGrafter"/>
</dbReference>
<comment type="caution">
    <text evidence="9">The sequence shown here is derived from an EMBL/GenBank/DDBJ whole genome shotgun (WGS) entry which is preliminary data.</text>
</comment>
<feature type="transmembrane region" description="Helical" evidence="8">
    <location>
        <begin position="115"/>
        <end position="134"/>
    </location>
</feature>
<feature type="transmembrane region" description="Helical" evidence="8">
    <location>
        <begin position="56"/>
        <end position="78"/>
    </location>
</feature>
<dbReference type="PANTHER" id="PTHR46187:SF3">
    <property type="entry name" value="ALKALINE CERAMIDASE 3"/>
    <property type="match status" value="1"/>
</dbReference>
<name>A0A1E1L8X9_9HELO</name>
<comment type="cofactor">
    <cofactor evidence="7">
        <name>Zn(2+)</name>
        <dbReference type="ChEBI" id="CHEBI:29105"/>
    </cofactor>
</comment>
<dbReference type="GO" id="GO:0046872">
    <property type="term" value="F:metal ion binding"/>
    <property type="evidence" value="ECO:0007669"/>
    <property type="project" value="UniProtKB-KW"/>
</dbReference>
<dbReference type="InterPro" id="IPR008901">
    <property type="entry name" value="ACER"/>
</dbReference>
<accession>A0A1E1L8X9</accession>
<dbReference type="InParanoid" id="A0A1E1L8X9"/>
<organism evidence="9 10">
    <name type="scientific">Rhynchosporium graminicola</name>
    <dbReference type="NCBI Taxonomy" id="2792576"/>
    <lineage>
        <taxon>Eukaryota</taxon>
        <taxon>Fungi</taxon>
        <taxon>Dikarya</taxon>
        <taxon>Ascomycota</taxon>
        <taxon>Pezizomycotina</taxon>
        <taxon>Leotiomycetes</taxon>
        <taxon>Helotiales</taxon>
        <taxon>Ploettnerulaceae</taxon>
        <taxon>Rhynchosporium</taxon>
    </lineage>
</organism>
<evidence type="ECO:0000313" key="10">
    <source>
        <dbReference type="Proteomes" id="UP000178129"/>
    </source>
</evidence>
<evidence type="ECO:0000256" key="4">
    <source>
        <dbReference type="ARBA" id="ARBA00022801"/>
    </source>
</evidence>
<evidence type="ECO:0000256" key="8">
    <source>
        <dbReference type="SAM" id="Phobius"/>
    </source>
</evidence>
<evidence type="ECO:0000256" key="5">
    <source>
        <dbReference type="ARBA" id="ARBA00022989"/>
    </source>
</evidence>
<feature type="transmembrane region" description="Helical" evidence="8">
    <location>
        <begin position="90"/>
        <end position="108"/>
    </location>
</feature>
<dbReference type="STRING" id="914237.A0A1E1L8X9"/>
<dbReference type="Pfam" id="PF05875">
    <property type="entry name" value="Ceramidase"/>
    <property type="match status" value="1"/>
</dbReference>
<evidence type="ECO:0000256" key="7">
    <source>
        <dbReference type="PIRSR" id="PIRSR608901-2"/>
    </source>
</evidence>
<evidence type="ECO:0000256" key="6">
    <source>
        <dbReference type="ARBA" id="ARBA00023136"/>
    </source>
</evidence>
<dbReference type="GO" id="GO:0005789">
    <property type="term" value="C:endoplasmic reticulum membrane"/>
    <property type="evidence" value="ECO:0007669"/>
    <property type="project" value="TreeGrafter"/>
</dbReference>
<evidence type="ECO:0000256" key="2">
    <source>
        <dbReference type="ARBA" id="ARBA00009780"/>
    </source>
</evidence>
<protein>
    <submittedName>
        <fullName evidence="9">Uncharacterized protein</fullName>
    </submittedName>
</protein>
<keyword evidence="10" id="KW-1185">Reference proteome</keyword>
<reference evidence="10" key="1">
    <citation type="submission" date="2016-03" db="EMBL/GenBank/DDBJ databases">
        <authorList>
            <person name="Ploux O."/>
        </authorList>
    </citation>
    <scope>NUCLEOTIDE SEQUENCE [LARGE SCALE GENOMIC DNA]</scope>
    <source>
        <strain evidence="10">UK7</strain>
    </source>
</reference>
<evidence type="ECO:0000256" key="1">
    <source>
        <dbReference type="ARBA" id="ARBA00004141"/>
    </source>
</evidence>
<dbReference type="GO" id="GO:0016811">
    <property type="term" value="F:hydrolase activity, acting on carbon-nitrogen (but not peptide) bonds, in linear amides"/>
    <property type="evidence" value="ECO:0007669"/>
    <property type="project" value="InterPro"/>
</dbReference>
<feature type="transmembrane region" description="Helical" evidence="8">
    <location>
        <begin position="140"/>
        <end position="160"/>
    </location>
</feature>
<feature type="binding site" evidence="7">
    <location>
        <position position="77"/>
    </location>
    <ligand>
        <name>Zn(2+)</name>
        <dbReference type="ChEBI" id="CHEBI:29105"/>
        <note>catalytic</note>
    </ligand>
</feature>
<comment type="similarity">
    <text evidence="2">Belongs to the alkaline ceramidase family.</text>
</comment>
<feature type="transmembrane region" description="Helical" evidence="8">
    <location>
        <begin position="26"/>
        <end position="44"/>
    </location>
</feature>
<evidence type="ECO:0000256" key="3">
    <source>
        <dbReference type="ARBA" id="ARBA00022692"/>
    </source>
</evidence>
<proteinExistence type="inferred from homology"/>
<keyword evidence="7" id="KW-0862">Zinc</keyword>
<keyword evidence="5 8" id="KW-1133">Transmembrane helix</keyword>